<protein>
    <submittedName>
        <fullName evidence="2">Uncharacterized protein DUF1573</fullName>
    </submittedName>
</protein>
<keyword evidence="1" id="KW-0732">Signal</keyword>
<name>A0A366HRV4_9BACT</name>
<dbReference type="OrthoDB" id="195247at2"/>
<dbReference type="InterPro" id="IPR011467">
    <property type="entry name" value="DUF1573"/>
</dbReference>
<organism evidence="2 3">
    <name type="scientific">Roseimicrobium gellanilyticum</name>
    <dbReference type="NCBI Taxonomy" id="748857"/>
    <lineage>
        <taxon>Bacteria</taxon>
        <taxon>Pseudomonadati</taxon>
        <taxon>Verrucomicrobiota</taxon>
        <taxon>Verrucomicrobiia</taxon>
        <taxon>Verrucomicrobiales</taxon>
        <taxon>Verrucomicrobiaceae</taxon>
        <taxon>Roseimicrobium</taxon>
    </lineage>
</organism>
<gene>
    <name evidence="2" type="ORF">DES53_102200</name>
</gene>
<reference evidence="2 3" key="1">
    <citation type="submission" date="2018-06" db="EMBL/GenBank/DDBJ databases">
        <title>Genomic Encyclopedia of Type Strains, Phase IV (KMG-IV): sequencing the most valuable type-strain genomes for metagenomic binning, comparative biology and taxonomic classification.</title>
        <authorList>
            <person name="Goeker M."/>
        </authorList>
    </citation>
    <scope>NUCLEOTIDE SEQUENCE [LARGE SCALE GENOMIC DNA]</scope>
    <source>
        <strain evidence="2 3">DSM 25532</strain>
    </source>
</reference>
<dbReference type="AlphaFoldDB" id="A0A366HRV4"/>
<dbReference type="RefSeq" id="WP_113957387.1">
    <property type="nucleotide sequence ID" value="NZ_QNRR01000002.1"/>
</dbReference>
<dbReference type="InterPro" id="IPR013783">
    <property type="entry name" value="Ig-like_fold"/>
</dbReference>
<feature type="signal peptide" evidence="1">
    <location>
        <begin position="1"/>
        <end position="19"/>
    </location>
</feature>
<dbReference type="Proteomes" id="UP000253426">
    <property type="component" value="Unassembled WGS sequence"/>
</dbReference>
<evidence type="ECO:0000313" key="2">
    <source>
        <dbReference type="EMBL" id="RBP45818.1"/>
    </source>
</evidence>
<dbReference type="Pfam" id="PF07610">
    <property type="entry name" value="DUF1573"/>
    <property type="match status" value="1"/>
</dbReference>
<proteinExistence type="predicted"/>
<dbReference type="PANTHER" id="PTHR37833">
    <property type="entry name" value="LIPOPROTEIN-RELATED"/>
    <property type="match status" value="1"/>
</dbReference>
<evidence type="ECO:0000313" key="3">
    <source>
        <dbReference type="Proteomes" id="UP000253426"/>
    </source>
</evidence>
<accession>A0A366HRV4</accession>
<sequence>MRSTLLIALLLGLALPASAGLVFDQDPLELRPKAEDEKVEASFTFTNKGDKAIRVTGLDSTCSCLEASLDKAVYAPGEKGTGKATFKVSSFVGRHEKTLHIYTDNPAEPDKVLTVILEVPEVVSIEPKLLEWVVGEEPKAKELTVKMVGEEPMKIKSVAATRQNVTFETKEITPGREYRITVKPSNTTEITVGMLKIETDSKIPKFARQMAFFNIVRPELAEKKAKAAEAKAKEGQ</sequence>
<dbReference type="Gene3D" id="2.60.40.10">
    <property type="entry name" value="Immunoglobulins"/>
    <property type="match status" value="1"/>
</dbReference>
<comment type="caution">
    <text evidence="2">The sequence shown here is derived from an EMBL/GenBank/DDBJ whole genome shotgun (WGS) entry which is preliminary data.</text>
</comment>
<dbReference type="EMBL" id="QNRR01000002">
    <property type="protein sequence ID" value="RBP45818.1"/>
    <property type="molecule type" value="Genomic_DNA"/>
</dbReference>
<dbReference type="PANTHER" id="PTHR37833:SF1">
    <property type="entry name" value="SIGNAL PEPTIDE PROTEIN"/>
    <property type="match status" value="1"/>
</dbReference>
<evidence type="ECO:0000256" key="1">
    <source>
        <dbReference type="SAM" id="SignalP"/>
    </source>
</evidence>
<keyword evidence="3" id="KW-1185">Reference proteome</keyword>
<feature type="chain" id="PRO_5016810109" evidence="1">
    <location>
        <begin position="20"/>
        <end position="236"/>
    </location>
</feature>